<evidence type="ECO:0000256" key="5">
    <source>
        <dbReference type="ARBA" id="ARBA00022692"/>
    </source>
</evidence>
<organism evidence="13 14">
    <name type="scientific">Acholeplasma brassicae</name>
    <dbReference type="NCBI Taxonomy" id="61635"/>
    <lineage>
        <taxon>Bacteria</taxon>
        <taxon>Bacillati</taxon>
        <taxon>Mycoplasmatota</taxon>
        <taxon>Mollicutes</taxon>
        <taxon>Acholeplasmatales</taxon>
        <taxon>Acholeplasmataceae</taxon>
        <taxon>Acholeplasma</taxon>
    </lineage>
</organism>
<dbReference type="PROSITE" id="PS50929">
    <property type="entry name" value="ABC_TM1F"/>
    <property type="match status" value="1"/>
</dbReference>
<dbReference type="InterPro" id="IPR036640">
    <property type="entry name" value="ABC1_TM_sf"/>
</dbReference>
<sequence>MANIIRKIKWFIIEHRVTYVIMLFLLLSIAFISLTPAYVLGFAIDTVISGKLNESTLVMIVGALVLLPVSRYALSFVYNYLSNKTAQTLTFQLRKRYLSHLFEMDSKFFELYDKGDLISRVTADLDSITQAASSIMEGIIFNVGVILFAIGVMGFSISWELTIISVTIMPIGLTILNIIRSKKRKYVKIHREIYAEMTEKVLESVEGQKTIRAYVQEENDLDKLKDAIDADIESWRYIVRYESWFNPLFEVVYGIAYVLAFVFGVYFILESKMSLGQLITFVSYVGMLYGPIIAISTIFTQINNATISIDRYDEIMTQVPEVHDDLTSKDIIDFKQIRFENVTFLYPFDKQPVIKDITFEINNGQTIGIVGPTGSGKSTLIRQLLREFNVTQGQIYIDNQRIDSYKIEDIRNLVGYVPQTHILFKRGVDENILIGKPNANVDMINKAIKIADFEKDLLFLQQGLHTMVGESGTTLSGGQKQRLSIARALIKEPEILILDDSLSAVDAKTEDTIIGHLIDFRKGKTNIIVAHRFSAVRDADVILVIENGQITQKGTHEELLKQDGWYKHQYIQQMTMK</sequence>
<feature type="domain" description="ABC transporter" evidence="11">
    <location>
        <begin position="337"/>
        <end position="572"/>
    </location>
</feature>
<dbReference type="STRING" id="61635.BN85311600"/>
<keyword evidence="6" id="KW-0547">Nucleotide-binding</keyword>
<evidence type="ECO:0000256" key="6">
    <source>
        <dbReference type="ARBA" id="ARBA00022741"/>
    </source>
</evidence>
<feature type="transmembrane region" description="Helical" evidence="10">
    <location>
        <begin position="56"/>
        <end position="74"/>
    </location>
</feature>
<dbReference type="OrthoDB" id="9762778at2"/>
<dbReference type="InterPro" id="IPR027417">
    <property type="entry name" value="P-loop_NTPase"/>
</dbReference>
<dbReference type="PANTHER" id="PTHR43394:SF1">
    <property type="entry name" value="ATP-BINDING CASSETTE SUB-FAMILY B MEMBER 10, MITOCHONDRIAL"/>
    <property type="match status" value="1"/>
</dbReference>
<dbReference type="SUPFAM" id="SSF90123">
    <property type="entry name" value="ABC transporter transmembrane region"/>
    <property type="match status" value="1"/>
</dbReference>
<dbReference type="KEGG" id="abra:BN85311600"/>
<protein>
    <submittedName>
        <fullName evidence="13">ABC transporter, permease and ATPase components</fullName>
    </submittedName>
</protein>
<dbReference type="SUPFAM" id="SSF52540">
    <property type="entry name" value="P-loop containing nucleoside triphosphate hydrolases"/>
    <property type="match status" value="1"/>
</dbReference>
<dbReference type="GO" id="GO:0005524">
    <property type="term" value="F:ATP binding"/>
    <property type="evidence" value="ECO:0007669"/>
    <property type="project" value="UniProtKB-KW"/>
</dbReference>
<proteinExistence type="inferred from homology"/>
<feature type="transmembrane region" description="Helical" evidence="10">
    <location>
        <begin position="20"/>
        <end position="44"/>
    </location>
</feature>
<evidence type="ECO:0000256" key="4">
    <source>
        <dbReference type="ARBA" id="ARBA00022475"/>
    </source>
</evidence>
<dbReference type="InterPro" id="IPR003593">
    <property type="entry name" value="AAA+_ATPase"/>
</dbReference>
<dbReference type="RefSeq" id="WP_030005041.1">
    <property type="nucleotide sequence ID" value="NC_022549.1"/>
</dbReference>
<dbReference type="Gene3D" id="1.20.1560.10">
    <property type="entry name" value="ABC transporter type 1, transmembrane domain"/>
    <property type="match status" value="1"/>
</dbReference>
<dbReference type="Pfam" id="PF00005">
    <property type="entry name" value="ABC_tran"/>
    <property type="match status" value="1"/>
</dbReference>
<evidence type="ECO:0000313" key="14">
    <source>
        <dbReference type="Proteomes" id="UP000032737"/>
    </source>
</evidence>
<dbReference type="InterPro" id="IPR003439">
    <property type="entry name" value="ABC_transporter-like_ATP-bd"/>
</dbReference>
<feature type="transmembrane region" description="Helical" evidence="10">
    <location>
        <begin position="139"/>
        <end position="157"/>
    </location>
</feature>
<dbReference type="Proteomes" id="UP000032737">
    <property type="component" value="Chromosome"/>
</dbReference>
<comment type="subcellular location">
    <subcellularLocation>
        <location evidence="1">Cell membrane</location>
        <topology evidence="1">Multi-pass membrane protein</topology>
    </subcellularLocation>
</comment>
<evidence type="ECO:0000256" key="7">
    <source>
        <dbReference type="ARBA" id="ARBA00022840"/>
    </source>
</evidence>
<evidence type="ECO:0000256" key="2">
    <source>
        <dbReference type="ARBA" id="ARBA00005417"/>
    </source>
</evidence>
<dbReference type="SMART" id="SM00382">
    <property type="entry name" value="AAA"/>
    <property type="match status" value="1"/>
</dbReference>
<feature type="transmembrane region" description="Helical" evidence="10">
    <location>
        <begin position="248"/>
        <end position="269"/>
    </location>
</feature>
<feature type="transmembrane region" description="Helical" evidence="10">
    <location>
        <begin position="281"/>
        <end position="302"/>
    </location>
</feature>
<dbReference type="AlphaFoldDB" id="U4KPC4"/>
<dbReference type="InterPro" id="IPR017871">
    <property type="entry name" value="ABC_transporter-like_CS"/>
</dbReference>
<evidence type="ECO:0000259" key="12">
    <source>
        <dbReference type="PROSITE" id="PS50929"/>
    </source>
</evidence>
<dbReference type="InterPro" id="IPR039421">
    <property type="entry name" value="Type_1_exporter"/>
</dbReference>
<keyword evidence="9 10" id="KW-0472">Membrane</keyword>
<dbReference type="PROSITE" id="PS50893">
    <property type="entry name" value="ABC_TRANSPORTER_2"/>
    <property type="match status" value="1"/>
</dbReference>
<dbReference type="GO" id="GO:0005886">
    <property type="term" value="C:plasma membrane"/>
    <property type="evidence" value="ECO:0007669"/>
    <property type="project" value="UniProtKB-SubCell"/>
</dbReference>
<name>U4KPC4_9MOLU</name>
<reference evidence="13 14" key="1">
    <citation type="journal article" date="2013" name="J. Mol. Microbiol. Biotechnol.">
        <title>Analysis of the Complete Genomes of Acholeplasma brassicae , A. palmae and A. laidlawii and Their Comparison to the Obligate Parasites from ' Candidatus Phytoplasma'.</title>
        <authorList>
            <person name="Kube M."/>
            <person name="Siewert C."/>
            <person name="Migdoll A.M."/>
            <person name="Duduk B."/>
            <person name="Holz S."/>
            <person name="Rabus R."/>
            <person name="Seemuller E."/>
            <person name="Mitrovic J."/>
            <person name="Muller I."/>
            <person name="Buttner C."/>
            <person name="Reinhardt R."/>
        </authorList>
    </citation>
    <scope>NUCLEOTIDE SEQUENCE [LARGE SCALE GENOMIC DNA]</scope>
    <source>
        <strain evidence="14">0502</strain>
    </source>
</reference>
<dbReference type="Gene3D" id="3.40.50.300">
    <property type="entry name" value="P-loop containing nucleotide triphosphate hydrolases"/>
    <property type="match status" value="1"/>
</dbReference>
<evidence type="ECO:0000313" key="13">
    <source>
        <dbReference type="EMBL" id="CCV66181.1"/>
    </source>
</evidence>
<dbReference type="PROSITE" id="PS00211">
    <property type="entry name" value="ABC_TRANSPORTER_1"/>
    <property type="match status" value="1"/>
</dbReference>
<keyword evidence="8 10" id="KW-1133">Transmembrane helix</keyword>
<gene>
    <name evidence="13" type="ORF">BN85311600</name>
</gene>
<dbReference type="GO" id="GO:0015421">
    <property type="term" value="F:ABC-type oligopeptide transporter activity"/>
    <property type="evidence" value="ECO:0007669"/>
    <property type="project" value="TreeGrafter"/>
</dbReference>
<evidence type="ECO:0000259" key="11">
    <source>
        <dbReference type="PROSITE" id="PS50893"/>
    </source>
</evidence>
<keyword evidence="14" id="KW-1185">Reference proteome</keyword>
<dbReference type="InterPro" id="IPR011527">
    <property type="entry name" value="ABC1_TM_dom"/>
</dbReference>
<dbReference type="HOGENOM" id="CLU_000604_84_3_14"/>
<evidence type="ECO:0000256" key="3">
    <source>
        <dbReference type="ARBA" id="ARBA00022448"/>
    </source>
</evidence>
<dbReference type="PANTHER" id="PTHR43394">
    <property type="entry name" value="ATP-DEPENDENT PERMEASE MDL1, MITOCHONDRIAL"/>
    <property type="match status" value="1"/>
</dbReference>
<dbReference type="EMBL" id="FO681348">
    <property type="protein sequence ID" value="CCV66181.1"/>
    <property type="molecule type" value="Genomic_DNA"/>
</dbReference>
<evidence type="ECO:0000256" key="10">
    <source>
        <dbReference type="SAM" id="Phobius"/>
    </source>
</evidence>
<evidence type="ECO:0000256" key="9">
    <source>
        <dbReference type="ARBA" id="ARBA00023136"/>
    </source>
</evidence>
<keyword evidence="7" id="KW-0067">ATP-binding</keyword>
<evidence type="ECO:0000256" key="1">
    <source>
        <dbReference type="ARBA" id="ARBA00004651"/>
    </source>
</evidence>
<keyword evidence="5 10" id="KW-0812">Transmembrane</keyword>
<feature type="domain" description="ABC transmembrane type-1" evidence="12">
    <location>
        <begin position="20"/>
        <end position="304"/>
    </location>
</feature>
<comment type="similarity">
    <text evidence="2">Belongs to the ABC transporter superfamily.</text>
</comment>
<feature type="transmembrane region" description="Helical" evidence="10">
    <location>
        <begin position="163"/>
        <end position="179"/>
    </location>
</feature>
<dbReference type="Pfam" id="PF00664">
    <property type="entry name" value="ABC_membrane"/>
    <property type="match status" value="1"/>
</dbReference>
<dbReference type="GO" id="GO:0016887">
    <property type="term" value="F:ATP hydrolysis activity"/>
    <property type="evidence" value="ECO:0007669"/>
    <property type="project" value="InterPro"/>
</dbReference>
<keyword evidence="4" id="KW-1003">Cell membrane</keyword>
<dbReference type="FunFam" id="3.40.50.300:FF:000221">
    <property type="entry name" value="Multidrug ABC transporter ATP-binding protein"/>
    <property type="match status" value="1"/>
</dbReference>
<keyword evidence="3" id="KW-0813">Transport</keyword>
<evidence type="ECO:0000256" key="8">
    <source>
        <dbReference type="ARBA" id="ARBA00022989"/>
    </source>
</evidence>
<accession>U4KPC4</accession>